<evidence type="ECO:0000313" key="2">
    <source>
        <dbReference type="EMBL" id="RKQ34728.1"/>
    </source>
</evidence>
<comment type="caution">
    <text evidence="2">The sequence shown here is derived from an EMBL/GenBank/DDBJ whole genome shotgun (WGS) entry which is preliminary data.</text>
</comment>
<dbReference type="Pfam" id="PF11667">
    <property type="entry name" value="DUF3267"/>
    <property type="match status" value="1"/>
</dbReference>
<proteinExistence type="predicted"/>
<dbReference type="EMBL" id="RBZP01000003">
    <property type="protein sequence ID" value="RKQ34728.1"/>
    <property type="molecule type" value="Genomic_DNA"/>
</dbReference>
<dbReference type="RefSeq" id="WP_121203761.1">
    <property type="nucleotide sequence ID" value="NZ_RBZP01000003.1"/>
</dbReference>
<organism evidence="2 3">
    <name type="scientific">Oceanobacillus halophilus</name>
    <dbReference type="NCBI Taxonomy" id="930130"/>
    <lineage>
        <taxon>Bacteria</taxon>
        <taxon>Bacillati</taxon>
        <taxon>Bacillota</taxon>
        <taxon>Bacilli</taxon>
        <taxon>Bacillales</taxon>
        <taxon>Bacillaceae</taxon>
        <taxon>Oceanobacillus</taxon>
    </lineage>
</organism>
<accession>A0A495A517</accession>
<keyword evidence="1" id="KW-0812">Transmembrane</keyword>
<keyword evidence="1" id="KW-1133">Transmembrane helix</keyword>
<feature type="transmembrane region" description="Helical" evidence="1">
    <location>
        <begin position="134"/>
        <end position="153"/>
    </location>
</feature>
<protein>
    <submittedName>
        <fullName evidence="2">DUF3267 domain-containing protein</fullName>
    </submittedName>
</protein>
<dbReference type="Proteomes" id="UP000269301">
    <property type="component" value="Unassembled WGS sequence"/>
</dbReference>
<evidence type="ECO:0000313" key="3">
    <source>
        <dbReference type="Proteomes" id="UP000269301"/>
    </source>
</evidence>
<feature type="transmembrane region" description="Helical" evidence="1">
    <location>
        <begin position="111"/>
        <end position="128"/>
    </location>
</feature>
<gene>
    <name evidence="2" type="ORF">D8M06_07370</name>
</gene>
<feature type="transmembrane region" description="Helical" evidence="1">
    <location>
        <begin position="52"/>
        <end position="76"/>
    </location>
</feature>
<dbReference type="InterPro" id="IPR021683">
    <property type="entry name" value="DUF3267"/>
</dbReference>
<dbReference type="AlphaFoldDB" id="A0A495A517"/>
<evidence type="ECO:0000256" key="1">
    <source>
        <dbReference type="SAM" id="Phobius"/>
    </source>
</evidence>
<keyword evidence="1" id="KW-0472">Membrane</keyword>
<name>A0A495A517_9BACI</name>
<feature type="transmembrane region" description="Helical" evidence="1">
    <location>
        <begin position="20"/>
        <end position="40"/>
    </location>
</feature>
<keyword evidence="3" id="KW-1185">Reference proteome</keyword>
<sequence>MESRKETVVAISMKKMNIYLFILTIFMFFAVHIVHVLLYGEVKMTVTLSGMLLFLLAMLIIICLHEAIHLVGFHYIGGVPWKEMAWGVNLKLGVAYAHSKQTVTVKQMKKVLLLPLLPTGILPLLVGIGIDFPALSILGVILTIGCFGDLILYKKLLPFSDHALVIDHPTKPQFKVYE</sequence>
<reference evidence="2 3" key="1">
    <citation type="journal article" date="2016" name="Int. J. Syst. Evol. Microbiol.">
        <title>Oceanobacillus halophilus sp. nov., a novel moderately halophilic bacterium from a hypersaline lake.</title>
        <authorList>
            <person name="Amoozegar M.A."/>
            <person name="Bagheri M."/>
            <person name="Makhdoumi A."/>
            <person name="Nikou M.M."/>
            <person name="Fazeli S.A.S."/>
            <person name="Schumann P."/>
            <person name="Sproer C."/>
            <person name="Sanchez-Porro C."/>
            <person name="Ventosa A."/>
        </authorList>
    </citation>
    <scope>NUCLEOTIDE SEQUENCE [LARGE SCALE GENOMIC DNA]</scope>
    <source>
        <strain evidence="2 3">DSM 23996</strain>
    </source>
</reference>
<dbReference type="OrthoDB" id="9789112at2"/>